<dbReference type="GO" id="GO:0005886">
    <property type="term" value="C:plasma membrane"/>
    <property type="evidence" value="ECO:0007669"/>
    <property type="project" value="UniProtKB-SubCell"/>
</dbReference>
<dbReference type="InterPro" id="IPR001991">
    <property type="entry name" value="Na-dicarboxylate_symporter"/>
</dbReference>
<evidence type="ECO:0000313" key="9">
    <source>
        <dbReference type="Proteomes" id="UP000500938"/>
    </source>
</evidence>
<evidence type="ECO:0000256" key="4">
    <source>
        <dbReference type="ARBA" id="ARBA00022692"/>
    </source>
</evidence>
<reference evidence="8 9" key="1">
    <citation type="submission" date="2020-05" db="EMBL/GenBank/DDBJ databases">
        <title>Complete genome sequence of Gemmatimonas greenlandica TET16.</title>
        <authorList>
            <person name="Zeng Y."/>
        </authorList>
    </citation>
    <scope>NUCLEOTIDE SEQUENCE [LARGE SCALE GENOMIC DNA]</scope>
    <source>
        <strain evidence="8 9">TET16</strain>
    </source>
</reference>
<evidence type="ECO:0000256" key="2">
    <source>
        <dbReference type="ARBA" id="ARBA00022448"/>
    </source>
</evidence>
<name>A0A6M4ISY2_9BACT</name>
<keyword evidence="6 7" id="KW-0472">Membrane</keyword>
<feature type="transmembrane region" description="Helical" evidence="7">
    <location>
        <begin position="226"/>
        <end position="249"/>
    </location>
</feature>
<feature type="transmembrane region" description="Helical" evidence="7">
    <location>
        <begin position="357"/>
        <end position="380"/>
    </location>
</feature>
<dbReference type="EMBL" id="CP053085">
    <property type="protein sequence ID" value="QJR35361.1"/>
    <property type="molecule type" value="Genomic_DNA"/>
</dbReference>
<evidence type="ECO:0000313" key="8">
    <source>
        <dbReference type="EMBL" id="QJR35361.1"/>
    </source>
</evidence>
<dbReference type="PRINTS" id="PR00173">
    <property type="entry name" value="EDTRNSPORT"/>
</dbReference>
<keyword evidence="9" id="KW-1185">Reference proteome</keyword>
<dbReference type="Proteomes" id="UP000500938">
    <property type="component" value="Chromosome"/>
</dbReference>
<feature type="transmembrane region" description="Helical" evidence="7">
    <location>
        <begin position="386"/>
        <end position="404"/>
    </location>
</feature>
<protein>
    <submittedName>
        <fullName evidence="8">Cation:dicarboxylase symporter family transporter</fullName>
    </submittedName>
</protein>
<keyword evidence="3" id="KW-1003">Cell membrane</keyword>
<dbReference type="Gene3D" id="1.10.3860.10">
    <property type="entry name" value="Sodium:dicarboxylate symporter"/>
    <property type="match status" value="1"/>
</dbReference>
<keyword evidence="5 7" id="KW-1133">Transmembrane helix</keyword>
<evidence type="ECO:0000256" key="5">
    <source>
        <dbReference type="ARBA" id="ARBA00022989"/>
    </source>
</evidence>
<evidence type="ECO:0000256" key="7">
    <source>
        <dbReference type="SAM" id="Phobius"/>
    </source>
</evidence>
<dbReference type="PANTHER" id="PTHR42865:SF7">
    <property type="entry name" value="PROTON_GLUTAMATE-ASPARTATE SYMPORTER"/>
    <property type="match status" value="1"/>
</dbReference>
<evidence type="ECO:0000256" key="6">
    <source>
        <dbReference type="ARBA" id="ARBA00023136"/>
    </source>
</evidence>
<keyword evidence="2" id="KW-0813">Transport</keyword>
<dbReference type="KEGG" id="ggr:HKW67_07510"/>
<feature type="transmembrane region" description="Helical" evidence="7">
    <location>
        <begin position="193"/>
        <end position="214"/>
    </location>
</feature>
<sequence length="409" mass="41566">MKEGTRVLVALGLAVVFGALISASGSPLAIQVADALAPIGVLWVTAIRMTVIPLLVALIVTGVASASYVRDIGRMGASALIVFLALLIGAAAIVIPAAPLLFSLMPDGARPALPAGAAQAASEVANSGQTPTVASWLTSLLPSNPVSAAADGAMVPFILFVLLFAIAVARSAPESRATLVAFFRALGDAMMTLVRGVIWLAPIGVFAMVLPLAAHAGASMAGAIGFYIAAYALVTLLVIALLYPVVAIFGGIPMGRFAKAALPAQLIAFSSSSSLAALPALVEAAEDALALPKRVTGFMLPLGAAMFKLAAPTTWTAGAMFIAWFYNMPLHAPELFTIALASVFLGFASPGIPRGGFIMLTPLLLAVGLPVEGVGILIAVDAIPDTIATVLNVTGNLVATVLVARRTRA</sequence>
<evidence type="ECO:0000256" key="3">
    <source>
        <dbReference type="ARBA" id="ARBA00022475"/>
    </source>
</evidence>
<feature type="transmembrane region" description="Helical" evidence="7">
    <location>
        <begin position="153"/>
        <end position="172"/>
    </location>
</feature>
<dbReference type="AlphaFoldDB" id="A0A6M4ISY2"/>
<accession>A0A6M4ISY2</accession>
<dbReference type="InterPro" id="IPR036458">
    <property type="entry name" value="Na:dicarbo_symporter_sf"/>
</dbReference>
<dbReference type="PANTHER" id="PTHR42865">
    <property type="entry name" value="PROTON/GLUTAMATE-ASPARTATE SYMPORTER"/>
    <property type="match status" value="1"/>
</dbReference>
<dbReference type="GO" id="GO:0015293">
    <property type="term" value="F:symporter activity"/>
    <property type="evidence" value="ECO:0007669"/>
    <property type="project" value="UniProtKB-KW"/>
</dbReference>
<feature type="transmembrane region" description="Helical" evidence="7">
    <location>
        <begin position="51"/>
        <end position="69"/>
    </location>
</feature>
<gene>
    <name evidence="8" type="ORF">HKW67_07510</name>
</gene>
<evidence type="ECO:0000256" key="1">
    <source>
        <dbReference type="ARBA" id="ARBA00004651"/>
    </source>
</evidence>
<keyword evidence="4 7" id="KW-0812">Transmembrane</keyword>
<dbReference type="Pfam" id="PF00375">
    <property type="entry name" value="SDF"/>
    <property type="match status" value="1"/>
</dbReference>
<comment type="subcellular location">
    <subcellularLocation>
        <location evidence="1">Cell membrane</location>
        <topology evidence="1">Multi-pass membrane protein</topology>
    </subcellularLocation>
</comment>
<feature type="transmembrane region" description="Helical" evidence="7">
    <location>
        <begin position="332"/>
        <end position="350"/>
    </location>
</feature>
<feature type="transmembrane region" description="Helical" evidence="7">
    <location>
        <begin position="302"/>
        <end position="326"/>
    </location>
</feature>
<feature type="transmembrane region" description="Helical" evidence="7">
    <location>
        <begin position="81"/>
        <end position="102"/>
    </location>
</feature>
<dbReference type="RefSeq" id="WP_171224791.1">
    <property type="nucleotide sequence ID" value="NZ_CP053085.1"/>
</dbReference>
<proteinExistence type="predicted"/>
<dbReference type="SUPFAM" id="SSF118215">
    <property type="entry name" value="Proton glutamate symport protein"/>
    <property type="match status" value="1"/>
</dbReference>
<organism evidence="8 9">
    <name type="scientific">Gemmatimonas groenlandica</name>
    <dbReference type="NCBI Taxonomy" id="2732249"/>
    <lineage>
        <taxon>Bacteria</taxon>
        <taxon>Pseudomonadati</taxon>
        <taxon>Gemmatimonadota</taxon>
        <taxon>Gemmatimonadia</taxon>
        <taxon>Gemmatimonadales</taxon>
        <taxon>Gemmatimonadaceae</taxon>
        <taxon>Gemmatimonas</taxon>
    </lineage>
</organism>